<evidence type="ECO:0000313" key="1">
    <source>
        <dbReference type="EMBL" id="CUN90138.1"/>
    </source>
</evidence>
<organism evidence="1 2">
    <name type="scientific">Faecalicatena contorta</name>
    <dbReference type="NCBI Taxonomy" id="39482"/>
    <lineage>
        <taxon>Bacteria</taxon>
        <taxon>Bacillati</taxon>
        <taxon>Bacillota</taxon>
        <taxon>Clostridia</taxon>
        <taxon>Lachnospirales</taxon>
        <taxon>Lachnospiraceae</taxon>
        <taxon>Faecalicatena</taxon>
    </lineage>
</organism>
<protein>
    <submittedName>
        <fullName evidence="1">Uncharacterized protein</fullName>
    </submittedName>
</protein>
<reference evidence="1 2" key="1">
    <citation type="submission" date="2015-09" db="EMBL/GenBank/DDBJ databases">
        <authorList>
            <consortium name="Pathogen Informatics"/>
        </authorList>
    </citation>
    <scope>NUCLEOTIDE SEQUENCE [LARGE SCALE GENOMIC DNA]</scope>
    <source>
        <strain evidence="1 2">2789STDY5834876</strain>
    </source>
</reference>
<dbReference type="Proteomes" id="UP000095544">
    <property type="component" value="Unassembled WGS sequence"/>
</dbReference>
<dbReference type="AlphaFoldDB" id="A0A174ARN9"/>
<name>A0A174ARN9_9FIRM</name>
<evidence type="ECO:0000313" key="2">
    <source>
        <dbReference type="Proteomes" id="UP000095544"/>
    </source>
</evidence>
<dbReference type="EMBL" id="CYZU01000005">
    <property type="protein sequence ID" value="CUN90138.1"/>
    <property type="molecule type" value="Genomic_DNA"/>
</dbReference>
<sequence>MIVWAPPLLIHAYPPEGFCDIGNSFGISYITKNTRLTGADVLLLSIKQCR</sequence>
<gene>
    <name evidence="1" type="ORF">ERS852491_00775</name>
</gene>
<accession>A0A174ARN9</accession>
<proteinExistence type="predicted"/>